<proteinExistence type="predicted"/>
<organism evidence="1 2">
    <name type="scientific">Tumebacillus permanentifrigoris</name>
    <dbReference type="NCBI Taxonomy" id="378543"/>
    <lineage>
        <taxon>Bacteria</taxon>
        <taxon>Bacillati</taxon>
        <taxon>Bacillota</taxon>
        <taxon>Bacilli</taxon>
        <taxon>Bacillales</taxon>
        <taxon>Alicyclobacillaceae</taxon>
        <taxon>Tumebacillus</taxon>
    </lineage>
</organism>
<evidence type="ECO:0000313" key="1">
    <source>
        <dbReference type="EMBL" id="PWK05255.1"/>
    </source>
</evidence>
<gene>
    <name evidence="1" type="ORF">C7459_1244</name>
</gene>
<comment type="caution">
    <text evidence="1">The sequence shown here is derived from an EMBL/GenBank/DDBJ whole genome shotgun (WGS) entry which is preliminary data.</text>
</comment>
<evidence type="ECO:0000313" key="2">
    <source>
        <dbReference type="Proteomes" id="UP000245634"/>
    </source>
</evidence>
<sequence length="204" mass="22867">MSTKEKIFKNFGPDVLCAVADWQQRGYAVSHPQSRLIITAEKTELVVESWPGTTVCELRQPVAIRREVSALLFGEYESGASVKTVTAINDLLAEAERHHRKLPEEIRKTFSREWRALIDLLEGAGYATRWISIPDAPLIAGTIRFDKEHTCITAGCYRGAWRIGIVGDYPTLLYRHLSTDHDSEAIAAIRKWMAEVSGQKEGVA</sequence>
<protein>
    <submittedName>
        <fullName evidence="1">Uncharacterized protein</fullName>
    </submittedName>
</protein>
<dbReference type="AlphaFoldDB" id="A0A316D541"/>
<keyword evidence="2" id="KW-1185">Reference proteome</keyword>
<dbReference type="EMBL" id="QGGL01000024">
    <property type="protein sequence ID" value="PWK05255.1"/>
    <property type="molecule type" value="Genomic_DNA"/>
</dbReference>
<accession>A0A316D541</accession>
<name>A0A316D541_9BACL</name>
<dbReference type="Proteomes" id="UP000245634">
    <property type="component" value="Unassembled WGS sequence"/>
</dbReference>
<reference evidence="1 2" key="1">
    <citation type="submission" date="2018-05" db="EMBL/GenBank/DDBJ databases">
        <title>Genomic Encyclopedia of Type Strains, Phase IV (KMG-IV): sequencing the most valuable type-strain genomes for metagenomic binning, comparative biology and taxonomic classification.</title>
        <authorList>
            <person name="Goeker M."/>
        </authorList>
    </citation>
    <scope>NUCLEOTIDE SEQUENCE [LARGE SCALE GENOMIC DNA]</scope>
    <source>
        <strain evidence="1 2">DSM 18773</strain>
    </source>
</reference>
<dbReference type="RefSeq" id="WP_109691125.1">
    <property type="nucleotide sequence ID" value="NZ_QGGL01000024.1"/>
</dbReference>